<proteinExistence type="predicted"/>
<dbReference type="Gene3D" id="3.30.420.40">
    <property type="match status" value="2"/>
</dbReference>
<keyword evidence="3" id="KW-1185">Reference proteome</keyword>
<dbReference type="SUPFAM" id="SSF53067">
    <property type="entry name" value="Actin-like ATPase domain"/>
    <property type="match status" value="2"/>
</dbReference>
<dbReference type="AlphaFoldDB" id="A0A7D3XSZ8"/>
<gene>
    <name evidence="2" type="ORF">GXN76_14075</name>
</gene>
<accession>A0A7D3XSZ8</accession>
<dbReference type="PANTHER" id="PTHR43190">
    <property type="entry name" value="N-ACETYL-D-GLUCOSAMINE KINASE"/>
    <property type="match status" value="1"/>
</dbReference>
<dbReference type="InterPro" id="IPR043129">
    <property type="entry name" value="ATPase_NBD"/>
</dbReference>
<dbReference type="EMBL" id="CP048104">
    <property type="protein sequence ID" value="QKG85468.1"/>
    <property type="molecule type" value="Genomic_DNA"/>
</dbReference>
<dbReference type="RefSeq" id="WP_173224143.1">
    <property type="nucleotide sequence ID" value="NZ_CP048104.1"/>
</dbReference>
<protein>
    <submittedName>
        <fullName evidence="2">ATPase</fullName>
    </submittedName>
</protein>
<sequence>MKYIIGVDGGGSKTKAVAFDIQGNELAVGESGFGNLMVDEEQAIRHIEEAILQCTQGLTMDECSYLYLGLAGIEGSPRQKELRKRWEERFRAPTALVNDAYIAHAASLRGHDGILTISGTGSVSLGVREGRKEMAGGWGHLLGDEGSGYWIVIEAFKQLIREEEEECSWSALSLRIMEELGFTSAQDIKSFIYHSPKSKVAELVPLVVKVADGGDQTAVSLLQKAGTELADLTCRLYRKLGFPGSVSVGLKGSVLLRIPLVQETLMEKVRQNLGDVQFIAEDTSPVKGAYYLAIKQLREG</sequence>
<dbReference type="InterPro" id="IPR052519">
    <property type="entry name" value="Euk-type_GlcNAc_Kinase"/>
</dbReference>
<dbReference type="InterPro" id="IPR002731">
    <property type="entry name" value="ATPase_BadF"/>
</dbReference>
<reference evidence="2 3" key="1">
    <citation type="submission" date="2020-01" db="EMBL/GenBank/DDBJ databases">
        <authorList>
            <person name="Gulvik C.A."/>
            <person name="Batra D.G."/>
        </authorList>
    </citation>
    <scope>NUCLEOTIDE SEQUENCE [LARGE SCALE GENOMIC DNA]</scope>
    <source>
        <strain evidence="2 3">W9323</strain>
    </source>
</reference>
<dbReference type="CDD" id="cd24007">
    <property type="entry name" value="ASKHA_NBD_eukNAGK-like"/>
    <property type="match status" value="1"/>
</dbReference>
<feature type="domain" description="ATPase BadF/BadG/BcrA/BcrD type" evidence="1">
    <location>
        <begin position="5"/>
        <end position="289"/>
    </location>
</feature>
<organism evidence="2 3">
    <name type="scientific">Kroppenstedtia pulmonis</name>
    <dbReference type="NCBI Taxonomy" id="1380685"/>
    <lineage>
        <taxon>Bacteria</taxon>
        <taxon>Bacillati</taxon>
        <taxon>Bacillota</taxon>
        <taxon>Bacilli</taxon>
        <taxon>Bacillales</taxon>
        <taxon>Thermoactinomycetaceae</taxon>
        <taxon>Kroppenstedtia</taxon>
    </lineage>
</organism>
<dbReference type="Proteomes" id="UP000503088">
    <property type="component" value="Chromosome"/>
</dbReference>
<dbReference type="PANTHER" id="PTHR43190:SF3">
    <property type="entry name" value="N-ACETYL-D-GLUCOSAMINE KINASE"/>
    <property type="match status" value="1"/>
</dbReference>
<evidence type="ECO:0000259" key="1">
    <source>
        <dbReference type="Pfam" id="PF01869"/>
    </source>
</evidence>
<evidence type="ECO:0000313" key="2">
    <source>
        <dbReference type="EMBL" id="QKG85468.1"/>
    </source>
</evidence>
<dbReference type="KEGG" id="kpul:GXN76_14075"/>
<evidence type="ECO:0000313" key="3">
    <source>
        <dbReference type="Proteomes" id="UP000503088"/>
    </source>
</evidence>
<name>A0A7D3XSZ8_9BACL</name>
<dbReference type="Pfam" id="PF01869">
    <property type="entry name" value="BcrAD_BadFG"/>
    <property type="match status" value="1"/>
</dbReference>